<gene>
    <name evidence="2" type="ORF">AJ78_05844</name>
</gene>
<dbReference type="EMBL" id="LGRN01000274">
    <property type="protein sequence ID" value="OJD13732.1"/>
    <property type="molecule type" value="Genomic_DNA"/>
</dbReference>
<reference evidence="2 3" key="1">
    <citation type="submission" date="2015-07" db="EMBL/GenBank/DDBJ databases">
        <title>Emmonsia species relationships and genome sequence.</title>
        <authorList>
            <consortium name="The Broad Institute Genomics Platform"/>
            <person name="Cuomo C.A."/>
            <person name="Munoz J.F."/>
            <person name="Imamovic A."/>
            <person name="Priest M.E."/>
            <person name="Young S."/>
            <person name="Clay O.K."/>
            <person name="McEwen J.G."/>
        </authorList>
    </citation>
    <scope>NUCLEOTIDE SEQUENCE [LARGE SCALE GENOMIC DNA]</scope>
    <source>
        <strain evidence="2 3">UAMH 9510</strain>
    </source>
</reference>
<comment type="caution">
    <text evidence="2">The sequence shown here is derived from an EMBL/GenBank/DDBJ whole genome shotgun (WGS) entry which is preliminary data.</text>
</comment>
<evidence type="ECO:0000259" key="1">
    <source>
        <dbReference type="Pfam" id="PF17667"/>
    </source>
</evidence>
<protein>
    <recommendedName>
        <fullName evidence="1">Fungal-type protein kinase domain-containing protein</fullName>
    </recommendedName>
</protein>
<organism evidence="2 3">
    <name type="scientific">Emergomyces pasteurianus Ep9510</name>
    <dbReference type="NCBI Taxonomy" id="1447872"/>
    <lineage>
        <taxon>Eukaryota</taxon>
        <taxon>Fungi</taxon>
        <taxon>Dikarya</taxon>
        <taxon>Ascomycota</taxon>
        <taxon>Pezizomycotina</taxon>
        <taxon>Eurotiomycetes</taxon>
        <taxon>Eurotiomycetidae</taxon>
        <taxon>Onygenales</taxon>
        <taxon>Ajellomycetaceae</taxon>
        <taxon>Emergomyces</taxon>
    </lineage>
</organism>
<dbReference type="VEuPathDB" id="FungiDB:AJ78_05844"/>
<name>A0A1J9QCS1_9EURO</name>
<dbReference type="Proteomes" id="UP000182235">
    <property type="component" value="Unassembled WGS sequence"/>
</dbReference>
<sequence>MAREIKNVVRYYHHETVCIGGQEDDVLTIRQGLSVPISKMGRVAPRRPWGEVTLKGGKKEQHRRPEAIL</sequence>
<proteinExistence type="predicted"/>
<dbReference type="OrthoDB" id="4190365at2759"/>
<dbReference type="InterPro" id="IPR040976">
    <property type="entry name" value="Pkinase_fungal"/>
</dbReference>
<accession>A0A1J9QCS1</accession>
<evidence type="ECO:0000313" key="2">
    <source>
        <dbReference type="EMBL" id="OJD13732.1"/>
    </source>
</evidence>
<dbReference type="AlphaFoldDB" id="A0A1J9QCS1"/>
<evidence type="ECO:0000313" key="3">
    <source>
        <dbReference type="Proteomes" id="UP000182235"/>
    </source>
</evidence>
<keyword evidence="3" id="KW-1185">Reference proteome</keyword>
<feature type="domain" description="Fungal-type protein kinase" evidence="1">
    <location>
        <begin position="3"/>
        <end position="38"/>
    </location>
</feature>
<dbReference type="Pfam" id="PF17667">
    <property type="entry name" value="Pkinase_fungal"/>
    <property type="match status" value="1"/>
</dbReference>